<feature type="region of interest" description="Disordered" evidence="1">
    <location>
        <begin position="840"/>
        <end position="859"/>
    </location>
</feature>
<dbReference type="EMBL" id="QNUK01000257">
    <property type="protein sequence ID" value="KAF5896885.1"/>
    <property type="molecule type" value="Genomic_DNA"/>
</dbReference>
<feature type="region of interest" description="Disordered" evidence="1">
    <location>
        <begin position="2381"/>
        <end position="2401"/>
    </location>
</feature>
<dbReference type="CDD" id="cd00096">
    <property type="entry name" value="Ig"/>
    <property type="match status" value="3"/>
</dbReference>
<dbReference type="SUPFAM" id="SSF48726">
    <property type="entry name" value="Immunoglobulin"/>
    <property type="match status" value="13"/>
</dbReference>
<feature type="domain" description="Ig-like" evidence="3">
    <location>
        <begin position="1476"/>
        <end position="1544"/>
    </location>
</feature>
<dbReference type="Proteomes" id="UP000727407">
    <property type="component" value="Unassembled WGS sequence"/>
</dbReference>
<feature type="domain" description="Ig-like" evidence="3">
    <location>
        <begin position="688"/>
        <end position="777"/>
    </location>
</feature>
<evidence type="ECO:0000256" key="1">
    <source>
        <dbReference type="SAM" id="MobiDB-lite"/>
    </source>
</evidence>
<feature type="region of interest" description="Disordered" evidence="1">
    <location>
        <begin position="354"/>
        <end position="375"/>
    </location>
</feature>
<dbReference type="InterPro" id="IPR013106">
    <property type="entry name" value="Ig_V-set"/>
</dbReference>
<keyword evidence="2" id="KW-0812">Transmembrane</keyword>
<feature type="transmembrane region" description="Helical" evidence="2">
    <location>
        <begin position="1294"/>
        <end position="1316"/>
    </location>
</feature>
<feature type="domain" description="Ig-like" evidence="3">
    <location>
        <begin position="1135"/>
        <end position="1191"/>
    </location>
</feature>
<feature type="non-terminal residue" evidence="4">
    <location>
        <position position="2480"/>
    </location>
</feature>
<dbReference type="InterPro" id="IPR003598">
    <property type="entry name" value="Ig_sub2"/>
</dbReference>
<accession>A0A8J4UKQ1</accession>
<feature type="domain" description="Ig-like" evidence="3">
    <location>
        <begin position="1885"/>
        <end position="1938"/>
    </location>
</feature>
<keyword evidence="2" id="KW-0472">Membrane</keyword>
<reference evidence="4" key="1">
    <citation type="submission" date="2020-07" db="EMBL/GenBank/DDBJ databases">
        <title>Clarias magur genome sequencing, assembly and annotation.</title>
        <authorList>
            <person name="Kushwaha B."/>
            <person name="Kumar R."/>
            <person name="Das P."/>
            <person name="Joshi C.G."/>
            <person name="Kumar D."/>
            <person name="Nagpure N.S."/>
            <person name="Pandey M."/>
            <person name="Agarwal S."/>
            <person name="Srivastava S."/>
            <person name="Singh M."/>
            <person name="Sahoo L."/>
            <person name="Jayasankar P."/>
            <person name="Meher P.K."/>
            <person name="Koringa P.G."/>
            <person name="Iquebal M.A."/>
            <person name="Das S.P."/>
            <person name="Bit A."/>
            <person name="Patnaik S."/>
            <person name="Patel N."/>
            <person name="Shah T.M."/>
            <person name="Hinsu A."/>
            <person name="Jena J.K."/>
        </authorList>
    </citation>
    <scope>NUCLEOTIDE SEQUENCE</scope>
    <source>
        <strain evidence="4">CIFAMagur01</strain>
        <tissue evidence="4">Testis</tissue>
    </source>
</reference>
<dbReference type="InterPro" id="IPR013783">
    <property type="entry name" value="Ig-like_fold"/>
</dbReference>
<protein>
    <submittedName>
        <fullName evidence="4">Sialoadhesin-like isoform X1</fullName>
    </submittedName>
</protein>
<feature type="domain" description="Ig-like" evidence="3">
    <location>
        <begin position="2253"/>
        <end position="2340"/>
    </location>
</feature>
<feature type="domain" description="Ig-like" evidence="3">
    <location>
        <begin position="605"/>
        <end position="682"/>
    </location>
</feature>
<keyword evidence="5" id="KW-1185">Reference proteome</keyword>
<dbReference type="PANTHER" id="PTHR46013">
    <property type="entry name" value="VASCULAR CELL ADHESION MOLECULE 1"/>
    <property type="match status" value="1"/>
</dbReference>
<dbReference type="InterPro" id="IPR007110">
    <property type="entry name" value="Ig-like_dom"/>
</dbReference>
<evidence type="ECO:0000313" key="5">
    <source>
        <dbReference type="Proteomes" id="UP000727407"/>
    </source>
</evidence>
<dbReference type="OrthoDB" id="10039395at2759"/>
<keyword evidence="2" id="KW-1133">Transmembrane helix</keyword>
<feature type="domain" description="Ig-like" evidence="3">
    <location>
        <begin position="2170"/>
        <end position="2247"/>
    </location>
</feature>
<feature type="transmembrane region" description="Helical" evidence="2">
    <location>
        <begin position="172"/>
        <end position="196"/>
    </location>
</feature>
<gene>
    <name evidence="4" type="ORF">DAT39_013409</name>
</gene>
<feature type="domain" description="Ig-like" evidence="3">
    <location>
        <begin position="1671"/>
        <end position="1760"/>
    </location>
</feature>
<name>A0A8J4UKQ1_CLAMG</name>
<evidence type="ECO:0000313" key="4">
    <source>
        <dbReference type="EMBL" id="KAF5896885.1"/>
    </source>
</evidence>
<feature type="domain" description="Ig-like" evidence="3">
    <location>
        <begin position="2058"/>
        <end position="2126"/>
    </location>
</feature>
<proteinExistence type="predicted"/>
<sequence>LKVTVSDWRDQYITLSCITTCTLSNNPTYIWYKNGQRVSDCKSASCSIAAVSGAVSYSCAVEGHHSVLSPPVYSPKNTRAVVLSSGDTVEGDSVTLSCSSDANPPVLTYSWFKQTAAADTLLTTGQNYSISNISSQHSGLYYCTAHNQLGQHNSTPTLLDVLFSGGSEENTVLNLIMAGLGVFLALTLIPGTLWMWKRKSNSVGRSSTGESEQSIPTPGDDTYTTLNLMTMSPDYDTFQNVKSSASDTYTTLNPAVMSFDYDTLMDIFRLNSTRGGSSSVSCLKADVLQNVEKYYSSSNPHVTDSSGKRSTGVEAQHSVTLSSQSLCAVTGSTVKIPCTFTTPDHSSVTQREWYRVQSSEGEPQDLSTDPQYSGRVSVSTVTPDCLLFQDPVVCRFNGNDQCYLVLGEQLNLQMPLEDVFHLKITDKTSTTRTILKYRKTQSNPPTPSIPRWQFINENKTLILLSAERSDSGTYTLETYDAGGSSKGIYTLQVNTEGVFNKYCWSVTYSTKTICSLIGSSVDIHSYLTFPDRFKVTKVLWFIKERADGESVDVREDEEYQGRVQYTQSSQNNCSLRITNLTERDAQTYRFRFYTDDPKGKYTGHPGVSLSVTDLKVTVSDWRDQYMTLSCITTCTLSNNPTYIWYKNGRRVSDCKSASCSVAAVSGAVSYSCAVEGHDSLLSPPVYPPKNTRAVVLSSGDTVKGDSVTLSCSSDANPPVLTYSWFKQRAASDTLLTTGQNYSISNISSQGRGLYHCTAHNQLGQHNSTPIHMDVLVSEGTEENTVLKLIMVGLGVFLGLTLIPGALWMWKRKWSSANSHSSTGESEQLQSDVVYETVPASDCRERVSSDDQRLPSDTTEGEEVQYAAVNISRSTAATHLGTDEMADDSSQIYSKVTPAFNYAPDKSHLSCLPNQAPGYQPHIFQPQSDVVYETVPASDCRGRVSSDDQRLPSDTTEGEEVQYAAVNISRSTAATHLGTDEMADDSSQIYSKSLCAVTGSTVKIPCTFTTPDHSSVTQREWYRVQSSEGEPRDLSTDPQYSGRVSVNLQVKVDSNTVGQREVKVTCSATCSISTARFYWYRNGHYIRYTYDASIVIDSTSPQNEGSYSCRVYESDHHRSPAVYLKVTVSDWRDQYMTLSCITTCTLSNNPTYIWYKNGRRVSDCKSASCSVAAVSGAVSYSCAVEGHDSLLSPPVYSPKNTRAVVLSSGDTVEGDSVTLSCSSDANPPVLTYSWFKQRAAADTLLTTGQNYSISNISSQHSGLYYCTAHNHLGQHNSTPIHLDVLFPEGLEENTVLKLIMVGLGVFLTLTLISGALWMCKRKSNSTSDCRGRVTSDDQDNLQYASVYFKKSHTQEGSLSPRLPPDTTVEEEVQYAVVNIRSTAASHVTQREWYRVQSSEGEPRDLSTDPQYSGRVSVSNWWSGGELTVSNVRGRVQYTQSSQNNCSLRITNLTERDAQTYRFRFYTDDPKGRYTGKPGVSLSVTGLKVTVSDSSNGNKWLSCETTCTLSNNPTYIWYKNGQRVTEQDRNNNYLYVSSGNAGSYSCAGRVQYTQSSQNNCSLRITNLTERDAQTYRFRFYTDGGDYTGEPGVSLSVTDLKVTVSDWRDQYMTLSCITTCTLSNNPTYIWYKNGQRVSDCKSASCSVAAVSGAVSYSCAVEGHDSLLSPPVYLPKNTRAVVLSSGDTVEGDSVTLSCSSDANPPVQNYSWFKQRAAADTLLTTGQNYSISNISSQHSGLYYCTAHNQLGQHNSTPTLLDVLISGGSEENTVLKLIMVGLGVFLAITLISGALWMWKRKLNSANGRSSTGESGQSLPTPGDDTYTALTLMTVSPDYGTLQDIFGLNSTRVSCLKADVTVFYRMWRNITVAAILMLLTDLQVKVDSNTVGQREVKVTCSATCSVSTSYFYWYRNGHYLRYTYDASIVIDSTSPQDEGSYSCQVYENDHHRSPAVCVLGTECWGVTYTAERVCALKDTSIDLSCSYKHPAGLTVLQSVWFVKVQADGESVDVREDEEYQGRVQYTQSSQNNCSLRITNLTERDAQTYRFRFYTDDPKGRYTGKPGVSLSVTGLKVTVSGRSNEYKWLSCETTCTLSNNPTYIWYKNGQRVTEQDRNNKYLYVSSGDAGSYSCAGRVQYTQSSQNNCSLRITNLTERDTQTYRFRFYTDGGDYTGEPGVSLSVTDLKVTVSDWRDQNMTLSCITTCTLCNNPTYIWYKNGQRVSDCKSASCSVAAVSGAVSYSCAVEGHDSLLSPPVYSPKNTRAVVLSSGDTVEGDSVTLSCSSDANPPVLTYSWFKQRAAAATLLTTGQNYSISNISSQHSGLYYCTAHNQLGQHNSTPSHLDVSFSEGSNENTVLKLVMVGLGVFLALTLIAGALWMWKRKSSSANSHSSTGQSEQPQSAAVYESVPASDCRGRVASDDQDNLQYASVDFKSCHTQGVSLSPRLPPDTREEEEVQYAAVNIRRSTAATQFGADEMPDSSQIYSK</sequence>
<feature type="compositionally biased region" description="Basic and acidic residues" evidence="1">
    <location>
        <begin position="841"/>
        <end position="853"/>
    </location>
</feature>
<dbReference type="InterPro" id="IPR003599">
    <property type="entry name" value="Ig_sub"/>
</dbReference>
<feature type="domain" description="Ig-like" evidence="3">
    <location>
        <begin position="1197"/>
        <end position="1280"/>
    </location>
</feature>
<dbReference type="InterPro" id="IPR036179">
    <property type="entry name" value="Ig-like_dom_sf"/>
</dbReference>
<feature type="transmembrane region" description="Helical" evidence="2">
    <location>
        <begin position="1771"/>
        <end position="1792"/>
    </location>
</feature>
<evidence type="ECO:0000259" key="3">
    <source>
        <dbReference type="PROSITE" id="PS50835"/>
    </source>
</evidence>
<dbReference type="Pfam" id="PF07686">
    <property type="entry name" value="V-set"/>
    <property type="match status" value="2"/>
</dbReference>
<feature type="domain" description="Ig-like" evidence="3">
    <location>
        <begin position="1037"/>
        <end position="1128"/>
    </location>
</feature>
<feature type="domain" description="Ig-like" evidence="3">
    <location>
        <begin position="1588"/>
        <end position="1665"/>
    </location>
</feature>
<dbReference type="Gene3D" id="2.60.40.10">
    <property type="entry name" value="Immunoglobulins"/>
    <property type="match status" value="15"/>
</dbReference>
<feature type="transmembrane region" description="Helical" evidence="2">
    <location>
        <begin position="2350"/>
        <end position="2374"/>
    </location>
</feature>
<feature type="domain" description="Ig-like" evidence="3">
    <location>
        <begin position="1"/>
        <end position="69"/>
    </location>
</feature>
<organism evidence="4 5">
    <name type="scientific">Clarias magur</name>
    <name type="common">Asian catfish</name>
    <name type="synonym">Macropteronotus magur</name>
    <dbReference type="NCBI Taxonomy" id="1594786"/>
    <lineage>
        <taxon>Eukaryota</taxon>
        <taxon>Metazoa</taxon>
        <taxon>Chordata</taxon>
        <taxon>Craniata</taxon>
        <taxon>Vertebrata</taxon>
        <taxon>Euteleostomi</taxon>
        <taxon>Actinopterygii</taxon>
        <taxon>Neopterygii</taxon>
        <taxon>Teleostei</taxon>
        <taxon>Ostariophysi</taxon>
        <taxon>Siluriformes</taxon>
        <taxon>Clariidae</taxon>
        <taxon>Clarias</taxon>
    </lineage>
</organism>
<dbReference type="PROSITE" id="PS50835">
    <property type="entry name" value="IG_LIKE"/>
    <property type="match status" value="14"/>
</dbReference>
<dbReference type="SMART" id="SM00408">
    <property type="entry name" value="IGc2"/>
    <property type="match status" value="5"/>
</dbReference>
<feature type="non-terminal residue" evidence="4">
    <location>
        <position position="1"/>
    </location>
</feature>
<feature type="domain" description="Ig-like" evidence="3">
    <location>
        <begin position="75"/>
        <end position="159"/>
    </location>
</feature>
<dbReference type="PANTHER" id="PTHR46013:SF4">
    <property type="entry name" value="B-CELL RECEPTOR CD22-RELATED"/>
    <property type="match status" value="1"/>
</dbReference>
<evidence type="ECO:0000256" key="2">
    <source>
        <dbReference type="SAM" id="Phobius"/>
    </source>
</evidence>
<feature type="compositionally biased region" description="Low complexity" evidence="1">
    <location>
        <begin position="2381"/>
        <end position="2390"/>
    </location>
</feature>
<dbReference type="Pfam" id="PF13895">
    <property type="entry name" value="Ig_2"/>
    <property type="match status" value="5"/>
</dbReference>
<comment type="caution">
    <text evidence="4">The sequence shown here is derived from an EMBL/GenBank/DDBJ whole genome shotgun (WGS) entry which is preliminary data.</text>
</comment>
<dbReference type="SMART" id="SM00409">
    <property type="entry name" value="IG"/>
    <property type="match status" value="13"/>
</dbReference>